<feature type="transmembrane region" description="Helical" evidence="6">
    <location>
        <begin position="265"/>
        <end position="284"/>
    </location>
</feature>
<dbReference type="Proteomes" id="UP000595448">
    <property type="component" value="Chromosome"/>
</dbReference>
<evidence type="ECO:0000256" key="5">
    <source>
        <dbReference type="ARBA" id="ARBA00023136"/>
    </source>
</evidence>
<keyword evidence="4 6" id="KW-1133">Transmembrane helix</keyword>
<accession>A0ABX7BMX3</accession>
<evidence type="ECO:0000256" key="6">
    <source>
        <dbReference type="SAM" id="Phobius"/>
    </source>
</evidence>
<evidence type="ECO:0000256" key="4">
    <source>
        <dbReference type="ARBA" id="ARBA00022989"/>
    </source>
</evidence>
<dbReference type="CDD" id="cd12837">
    <property type="entry name" value="EcCorA-like_u1"/>
    <property type="match status" value="1"/>
</dbReference>
<proteinExistence type="inferred from homology"/>
<dbReference type="InterPro" id="IPR050829">
    <property type="entry name" value="CorA_MIT"/>
</dbReference>
<keyword evidence="5 6" id="KW-0472">Membrane</keyword>
<reference evidence="7 8" key="1">
    <citation type="submission" date="2021-01" db="EMBL/GenBank/DDBJ databases">
        <title>Brevundimonas vitis sp. nov., an bacterium isolated from grape (Vitis vinifera).</title>
        <authorList>
            <person name="Jiang L."/>
            <person name="Lee J."/>
        </authorList>
    </citation>
    <scope>NUCLEOTIDE SEQUENCE [LARGE SCALE GENOMIC DNA]</scope>
    <source>
        <strain evidence="7 8">GRTSA-9</strain>
    </source>
</reference>
<dbReference type="InterPro" id="IPR002523">
    <property type="entry name" value="MgTranspt_CorA/ZnTranspt_ZntB"/>
</dbReference>
<evidence type="ECO:0000313" key="8">
    <source>
        <dbReference type="Proteomes" id="UP000595448"/>
    </source>
</evidence>
<dbReference type="SUPFAM" id="SSF143865">
    <property type="entry name" value="CorA soluble domain-like"/>
    <property type="match status" value="1"/>
</dbReference>
<sequence>MIRVYRRGGAACEAVDTHAEAFALDPDILWVDLVAPSREEEAAVEAALGGLPLPTREEMAELEASSRVYREGGATFLTADLIHNGDAEIPAIDPVTFVLTTGPLVTIRYFDPRPFAMMDGILDRDPQLCANGHTLFLHLMEAVIDRASDVLSRAVTHVEGIAEHVFSTREQKTVGFERLITKLGRARMANARIEQSLAGLTRVFAFAGLDDRIEADHEAAEHLRSLTRDARSLTDHNHAVAASIDFQLNAALGLINIQQSSIIKIFSVAAVAFMPPTLIASIYGMNFEHMPELPQIWGYPAALTAMVVAALLPLAFFKKKGWL</sequence>
<dbReference type="Gene3D" id="1.20.58.340">
    <property type="entry name" value="Magnesium transport protein CorA, transmembrane region"/>
    <property type="match status" value="1"/>
</dbReference>
<dbReference type="EMBL" id="CP067977">
    <property type="protein sequence ID" value="QQQ17474.1"/>
    <property type="molecule type" value="Genomic_DNA"/>
</dbReference>
<dbReference type="RefSeq" id="WP_201101848.1">
    <property type="nucleotide sequence ID" value="NZ_CP067977.1"/>
</dbReference>
<name>A0ABX7BMX3_9CAUL</name>
<dbReference type="InterPro" id="IPR045863">
    <property type="entry name" value="CorA_TM1_TM2"/>
</dbReference>
<evidence type="ECO:0000313" key="7">
    <source>
        <dbReference type="EMBL" id="QQQ17474.1"/>
    </source>
</evidence>
<organism evidence="7 8">
    <name type="scientific">Brevundimonas vitisensis</name>
    <dbReference type="NCBI Taxonomy" id="2800818"/>
    <lineage>
        <taxon>Bacteria</taxon>
        <taxon>Pseudomonadati</taxon>
        <taxon>Pseudomonadota</taxon>
        <taxon>Alphaproteobacteria</taxon>
        <taxon>Caulobacterales</taxon>
        <taxon>Caulobacteraceae</taxon>
        <taxon>Brevundimonas</taxon>
    </lineage>
</organism>
<evidence type="ECO:0000256" key="2">
    <source>
        <dbReference type="ARBA" id="ARBA00009765"/>
    </source>
</evidence>
<dbReference type="Pfam" id="PF01544">
    <property type="entry name" value="CorA"/>
    <property type="match status" value="1"/>
</dbReference>
<protein>
    <submittedName>
        <fullName evidence="7">Magnesium transporter CorA family protein</fullName>
    </submittedName>
</protein>
<dbReference type="PANTHER" id="PTHR47685">
    <property type="entry name" value="MAGNESIUM TRANSPORT PROTEIN CORA"/>
    <property type="match status" value="1"/>
</dbReference>
<dbReference type="InterPro" id="IPR045861">
    <property type="entry name" value="CorA_cytoplasmic_dom"/>
</dbReference>
<keyword evidence="3 6" id="KW-0812">Transmembrane</keyword>
<dbReference type="PANTHER" id="PTHR47685:SF1">
    <property type="entry name" value="MAGNESIUM TRANSPORT PROTEIN CORA"/>
    <property type="match status" value="1"/>
</dbReference>
<comment type="similarity">
    <text evidence="2">Belongs to the CorA metal ion transporter (MIT) (TC 1.A.35) family.</text>
</comment>
<evidence type="ECO:0000256" key="1">
    <source>
        <dbReference type="ARBA" id="ARBA00004141"/>
    </source>
</evidence>
<feature type="transmembrane region" description="Helical" evidence="6">
    <location>
        <begin position="296"/>
        <end position="317"/>
    </location>
</feature>
<dbReference type="SUPFAM" id="SSF144083">
    <property type="entry name" value="Magnesium transport protein CorA, transmembrane region"/>
    <property type="match status" value="1"/>
</dbReference>
<evidence type="ECO:0000256" key="3">
    <source>
        <dbReference type="ARBA" id="ARBA00022692"/>
    </source>
</evidence>
<gene>
    <name evidence="7" type="ORF">JIP62_08900</name>
</gene>
<keyword evidence="8" id="KW-1185">Reference proteome</keyword>
<comment type="subcellular location">
    <subcellularLocation>
        <location evidence="1">Membrane</location>
        <topology evidence="1">Multi-pass membrane protein</topology>
    </subcellularLocation>
</comment>